<dbReference type="AlphaFoldDB" id="X6NJZ4"/>
<feature type="transmembrane region" description="Helical" evidence="1">
    <location>
        <begin position="152"/>
        <end position="174"/>
    </location>
</feature>
<feature type="non-terminal residue" evidence="2">
    <location>
        <position position="1"/>
    </location>
</feature>
<reference evidence="2 3" key="1">
    <citation type="journal article" date="2013" name="Curr. Biol.">
        <title>The Genome of the Foraminiferan Reticulomyxa filosa.</title>
        <authorList>
            <person name="Glockner G."/>
            <person name="Hulsmann N."/>
            <person name="Schleicher M."/>
            <person name="Noegel A.A."/>
            <person name="Eichinger L."/>
            <person name="Gallinger C."/>
            <person name="Pawlowski J."/>
            <person name="Sierra R."/>
            <person name="Euteneuer U."/>
            <person name="Pillet L."/>
            <person name="Moustafa A."/>
            <person name="Platzer M."/>
            <person name="Groth M."/>
            <person name="Szafranski K."/>
            <person name="Schliwa M."/>
        </authorList>
    </citation>
    <scope>NUCLEOTIDE SEQUENCE [LARGE SCALE GENOMIC DNA]</scope>
</reference>
<evidence type="ECO:0000256" key="1">
    <source>
        <dbReference type="SAM" id="Phobius"/>
    </source>
</evidence>
<keyword evidence="1" id="KW-1133">Transmembrane helix</keyword>
<keyword evidence="1" id="KW-0472">Membrane</keyword>
<gene>
    <name evidence="2" type="ORF">RFI_11092</name>
</gene>
<keyword evidence="3" id="KW-1185">Reference proteome</keyword>
<comment type="caution">
    <text evidence="2">The sequence shown here is derived from an EMBL/GenBank/DDBJ whole genome shotgun (WGS) entry which is preliminary data.</text>
</comment>
<keyword evidence="1" id="KW-0812">Transmembrane</keyword>
<dbReference type="EMBL" id="ASPP01008123">
    <property type="protein sequence ID" value="ETO26044.1"/>
    <property type="molecule type" value="Genomic_DNA"/>
</dbReference>
<sequence length="178" mass="20071">SNSQELLNSHKRMATLLKFPNSDQNTEALEKLGRYGLGTMRSFESYLEFSGINTMTFQIDARDKCIRPYIGWNDSSIKQQITNLNSFGKTALLRDMRLEDAANANFLTHIIGVDITKLRIHQLLNTPPRRQVDINNLPIMESSSNKGSTGAWYSQLALFVVACNFLVGVICLILKSKK</sequence>
<protein>
    <submittedName>
        <fullName evidence="2">Uncharacterized protein</fullName>
    </submittedName>
</protein>
<proteinExistence type="predicted"/>
<evidence type="ECO:0000313" key="3">
    <source>
        <dbReference type="Proteomes" id="UP000023152"/>
    </source>
</evidence>
<dbReference type="Proteomes" id="UP000023152">
    <property type="component" value="Unassembled WGS sequence"/>
</dbReference>
<name>X6NJZ4_RETFI</name>
<accession>X6NJZ4</accession>
<evidence type="ECO:0000313" key="2">
    <source>
        <dbReference type="EMBL" id="ETO26044.1"/>
    </source>
</evidence>
<organism evidence="2 3">
    <name type="scientific">Reticulomyxa filosa</name>
    <dbReference type="NCBI Taxonomy" id="46433"/>
    <lineage>
        <taxon>Eukaryota</taxon>
        <taxon>Sar</taxon>
        <taxon>Rhizaria</taxon>
        <taxon>Retaria</taxon>
        <taxon>Foraminifera</taxon>
        <taxon>Monothalamids</taxon>
        <taxon>Reticulomyxidae</taxon>
        <taxon>Reticulomyxa</taxon>
    </lineage>
</organism>